<dbReference type="Proteomes" id="UP001179952">
    <property type="component" value="Unassembled WGS sequence"/>
</dbReference>
<name>A0AAV9BH17_ACOGR</name>
<evidence type="ECO:0000313" key="1">
    <source>
        <dbReference type="EMBL" id="KAK1275656.1"/>
    </source>
</evidence>
<dbReference type="AlphaFoldDB" id="A0AAV9BH17"/>
<reference evidence="1" key="1">
    <citation type="journal article" date="2023" name="Nat. Commun.">
        <title>Diploid and tetraploid genomes of Acorus and the evolution of monocots.</title>
        <authorList>
            <person name="Ma L."/>
            <person name="Liu K.W."/>
            <person name="Li Z."/>
            <person name="Hsiao Y.Y."/>
            <person name="Qi Y."/>
            <person name="Fu T."/>
            <person name="Tang G.D."/>
            <person name="Zhang D."/>
            <person name="Sun W.H."/>
            <person name="Liu D.K."/>
            <person name="Li Y."/>
            <person name="Chen G.Z."/>
            <person name="Liu X.D."/>
            <person name="Liao X.Y."/>
            <person name="Jiang Y.T."/>
            <person name="Yu X."/>
            <person name="Hao Y."/>
            <person name="Huang J."/>
            <person name="Zhao X.W."/>
            <person name="Ke S."/>
            <person name="Chen Y.Y."/>
            <person name="Wu W.L."/>
            <person name="Hsu J.L."/>
            <person name="Lin Y.F."/>
            <person name="Huang M.D."/>
            <person name="Li C.Y."/>
            <person name="Huang L."/>
            <person name="Wang Z.W."/>
            <person name="Zhao X."/>
            <person name="Zhong W.Y."/>
            <person name="Peng D.H."/>
            <person name="Ahmad S."/>
            <person name="Lan S."/>
            <person name="Zhang J.S."/>
            <person name="Tsai W.C."/>
            <person name="Van de Peer Y."/>
            <person name="Liu Z.J."/>
        </authorList>
    </citation>
    <scope>NUCLEOTIDE SEQUENCE</scope>
    <source>
        <strain evidence="1">SCP</strain>
    </source>
</reference>
<keyword evidence="2" id="KW-1185">Reference proteome</keyword>
<sequence length="69" mass="7798">MDDSQIGLRGPGGHFNEQKFVRSMGIGDIQSQNFHQLATMISIANIKFHQTKSHEQISDHGYYSNHHSS</sequence>
<evidence type="ECO:0000313" key="2">
    <source>
        <dbReference type="Proteomes" id="UP001179952"/>
    </source>
</evidence>
<reference evidence="1" key="2">
    <citation type="submission" date="2023-06" db="EMBL/GenBank/DDBJ databases">
        <authorList>
            <person name="Ma L."/>
            <person name="Liu K.-W."/>
            <person name="Li Z."/>
            <person name="Hsiao Y.-Y."/>
            <person name="Qi Y."/>
            <person name="Fu T."/>
            <person name="Tang G."/>
            <person name="Zhang D."/>
            <person name="Sun W.-H."/>
            <person name="Liu D.-K."/>
            <person name="Li Y."/>
            <person name="Chen G.-Z."/>
            <person name="Liu X.-D."/>
            <person name="Liao X.-Y."/>
            <person name="Jiang Y.-T."/>
            <person name="Yu X."/>
            <person name="Hao Y."/>
            <person name="Huang J."/>
            <person name="Zhao X.-W."/>
            <person name="Ke S."/>
            <person name="Chen Y.-Y."/>
            <person name="Wu W.-L."/>
            <person name="Hsu J.-L."/>
            <person name="Lin Y.-F."/>
            <person name="Huang M.-D."/>
            <person name="Li C.-Y."/>
            <person name="Huang L."/>
            <person name="Wang Z.-W."/>
            <person name="Zhao X."/>
            <person name="Zhong W.-Y."/>
            <person name="Peng D.-H."/>
            <person name="Ahmad S."/>
            <person name="Lan S."/>
            <person name="Zhang J.-S."/>
            <person name="Tsai W.-C."/>
            <person name="Van De Peer Y."/>
            <person name="Liu Z.-J."/>
        </authorList>
    </citation>
    <scope>NUCLEOTIDE SEQUENCE</scope>
    <source>
        <strain evidence="1">SCP</strain>
        <tissue evidence="1">Leaves</tissue>
    </source>
</reference>
<organism evidence="1 2">
    <name type="scientific">Acorus gramineus</name>
    <name type="common">Dwarf sweet flag</name>
    <dbReference type="NCBI Taxonomy" id="55184"/>
    <lineage>
        <taxon>Eukaryota</taxon>
        <taxon>Viridiplantae</taxon>
        <taxon>Streptophyta</taxon>
        <taxon>Embryophyta</taxon>
        <taxon>Tracheophyta</taxon>
        <taxon>Spermatophyta</taxon>
        <taxon>Magnoliopsida</taxon>
        <taxon>Liliopsida</taxon>
        <taxon>Acoraceae</taxon>
        <taxon>Acorus</taxon>
    </lineage>
</organism>
<proteinExistence type="predicted"/>
<dbReference type="EMBL" id="JAUJYN010000003">
    <property type="protein sequence ID" value="KAK1275656.1"/>
    <property type="molecule type" value="Genomic_DNA"/>
</dbReference>
<gene>
    <name evidence="1" type="ORF">QJS04_geneDACA016085</name>
</gene>
<accession>A0AAV9BH17</accession>
<protein>
    <submittedName>
        <fullName evidence="1">Uncharacterized protein</fullName>
    </submittedName>
</protein>
<comment type="caution">
    <text evidence="1">The sequence shown here is derived from an EMBL/GenBank/DDBJ whole genome shotgun (WGS) entry which is preliminary data.</text>
</comment>